<name>A0A7K1UQ16_9NOCA</name>
<keyword evidence="3" id="KW-1185">Reference proteome</keyword>
<dbReference type="RefSeq" id="WP_157355186.1">
    <property type="nucleotide sequence ID" value="NZ_WRPP01000001.1"/>
</dbReference>
<evidence type="ECO:0000313" key="2">
    <source>
        <dbReference type="EMBL" id="MVU76397.1"/>
    </source>
</evidence>
<dbReference type="EMBL" id="WRPP01000001">
    <property type="protein sequence ID" value="MVU76397.1"/>
    <property type="molecule type" value="Genomic_DNA"/>
</dbReference>
<accession>A0A7K1UQ16</accession>
<comment type="caution">
    <text evidence="2">The sequence shown here is derived from an EMBL/GenBank/DDBJ whole genome shotgun (WGS) entry which is preliminary data.</text>
</comment>
<feature type="compositionally biased region" description="Acidic residues" evidence="1">
    <location>
        <begin position="79"/>
        <end position="89"/>
    </location>
</feature>
<sequence length="89" mass="9518">MAANPYSGAAAGATRSYFDRIKQVWQDHDWKPVNSTQWVIAVKTDDGYGLQLQDADKGDGSLSLTGVSPGIPQSALEPIDPDPTEIEAS</sequence>
<proteinExistence type="predicted"/>
<dbReference type="AlphaFoldDB" id="A0A7K1UQ16"/>
<gene>
    <name evidence="2" type="ORF">GPX89_03955</name>
</gene>
<evidence type="ECO:0000256" key="1">
    <source>
        <dbReference type="SAM" id="MobiDB-lite"/>
    </source>
</evidence>
<dbReference type="Proteomes" id="UP000466794">
    <property type="component" value="Unassembled WGS sequence"/>
</dbReference>
<evidence type="ECO:0000313" key="3">
    <source>
        <dbReference type="Proteomes" id="UP000466794"/>
    </source>
</evidence>
<organism evidence="2 3">
    <name type="scientific">Nocardia terrae</name>
    <dbReference type="NCBI Taxonomy" id="2675851"/>
    <lineage>
        <taxon>Bacteria</taxon>
        <taxon>Bacillati</taxon>
        <taxon>Actinomycetota</taxon>
        <taxon>Actinomycetes</taxon>
        <taxon>Mycobacteriales</taxon>
        <taxon>Nocardiaceae</taxon>
        <taxon>Nocardia</taxon>
    </lineage>
</organism>
<reference evidence="2 3" key="1">
    <citation type="submission" date="2019-12" db="EMBL/GenBank/DDBJ databases">
        <title>Nocardia sp. nov. ET3-3 isolated from soil.</title>
        <authorList>
            <person name="Kanchanasin P."/>
            <person name="Tanasupawat S."/>
            <person name="Yuki M."/>
            <person name="Kudo T."/>
        </authorList>
    </citation>
    <scope>NUCLEOTIDE SEQUENCE [LARGE SCALE GENOMIC DNA]</scope>
    <source>
        <strain evidence="2 3">ET3-3</strain>
    </source>
</reference>
<protein>
    <submittedName>
        <fullName evidence="2">Uncharacterized protein</fullName>
    </submittedName>
</protein>
<feature type="region of interest" description="Disordered" evidence="1">
    <location>
        <begin position="59"/>
        <end position="89"/>
    </location>
</feature>